<name>A0A1H5DR72_9MICO</name>
<dbReference type="RefSeq" id="WP_089771760.1">
    <property type="nucleotide sequence ID" value="NZ_FNTX01000001.1"/>
</dbReference>
<dbReference type="SUPFAM" id="SSF53800">
    <property type="entry name" value="Chelatase"/>
    <property type="match status" value="1"/>
</dbReference>
<protein>
    <submittedName>
        <fullName evidence="3">Sirohydrochlorin ferrochelatase</fullName>
    </submittedName>
</protein>
<evidence type="ECO:0000256" key="1">
    <source>
        <dbReference type="ARBA" id="ARBA00022723"/>
    </source>
</evidence>
<keyword evidence="4" id="KW-1185">Reference proteome</keyword>
<dbReference type="InterPro" id="IPR050963">
    <property type="entry name" value="Sirohydro_Cobaltochel/CbiX"/>
</dbReference>
<dbReference type="GO" id="GO:0046872">
    <property type="term" value="F:metal ion binding"/>
    <property type="evidence" value="ECO:0007669"/>
    <property type="project" value="UniProtKB-KW"/>
</dbReference>
<sequence length="239" mass="24737">MTDQLPAPAHPPVLLACSHGTSSVAGQQSIAALVDVVAQRRPDVQVAAAFVDVQAPDVPSSLDALGMSPVRVVPLLLSAGYHVHVDLAEAVEGREHAQVTGALGPDSRLVRLLVRRLRDAGLAEDDEVVLAAAGSSNADAVADCLQVGDELGAALGRRVTTAFLSAARPRLPDGVAQARRRLTSGRGRVVVATYLLAPGYFADLAAACGADVVTPPLLVETEPPARELVDVVLDRYGEG</sequence>
<dbReference type="PANTHER" id="PTHR33542:SF5">
    <property type="entry name" value="FERROCHELATASE CHE1"/>
    <property type="match status" value="1"/>
</dbReference>
<keyword evidence="2" id="KW-0456">Lyase</keyword>
<dbReference type="STRING" id="648782.SAMN04488554_0767"/>
<dbReference type="AlphaFoldDB" id="A0A1H5DR72"/>
<dbReference type="GO" id="GO:0016829">
    <property type="term" value="F:lyase activity"/>
    <property type="evidence" value="ECO:0007669"/>
    <property type="project" value="UniProtKB-KW"/>
</dbReference>
<evidence type="ECO:0000256" key="2">
    <source>
        <dbReference type="ARBA" id="ARBA00023239"/>
    </source>
</evidence>
<evidence type="ECO:0000313" key="3">
    <source>
        <dbReference type="EMBL" id="SED81402.1"/>
    </source>
</evidence>
<gene>
    <name evidence="3" type="ORF">SAMN04488554_0767</name>
</gene>
<keyword evidence="1" id="KW-0479">Metal-binding</keyword>
<dbReference type="OrthoDB" id="7345302at2"/>
<evidence type="ECO:0000313" key="4">
    <source>
        <dbReference type="Proteomes" id="UP000199220"/>
    </source>
</evidence>
<reference evidence="4" key="1">
    <citation type="submission" date="2016-10" db="EMBL/GenBank/DDBJ databases">
        <authorList>
            <person name="Varghese N."/>
            <person name="Submissions S."/>
        </authorList>
    </citation>
    <scope>NUCLEOTIDE SEQUENCE [LARGE SCALE GENOMIC DNA]</scope>
    <source>
        <strain evidence="4">DSM 21368</strain>
    </source>
</reference>
<dbReference type="Gene3D" id="3.40.50.1400">
    <property type="match status" value="2"/>
</dbReference>
<dbReference type="Proteomes" id="UP000199220">
    <property type="component" value="Unassembled WGS sequence"/>
</dbReference>
<accession>A0A1H5DR72</accession>
<organism evidence="3 4">
    <name type="scientific">Ruania alba</name>
    <dbReference type="NCBI Taxonomy" id="648782"/>
    <lineage>
        <taxon>Bacteria</taxon>
        <taxon>Bacillati</taxon>
        <taxon>Actinomycetota</taxon>
        <taxon>Actinomycetes</taxon>
        <taxon>Micrococcales</taxon>
        <taxon>Ruaniaceae</taxon>
        <taxon>Ruania</taxon>
    </lineage>
</organism>
<dbReference type="InterPro" id="IPR002762">
    <property type="entry name" value="CbiX-like"/>
</dbReference>
<dbReference type="EMBL" id="FNTX01000001">
    <property type="protein sequence ID" value="SED81402.1"/>
    <property type="molecule type" value="Genomic_DNA"/>
</dbReference>
<dbReference type="Pfam" id="PF01903">
    <property type="entry name" value="CbiX"/>
    <property type="match status" value="2"/>
</dbReference>
<dbReference type="CDD" id="cd03416">
    <property type="entry name" value="CbiX_SirB_N"/>
    <property type="match status" value="1"/>
</dbReference>
<dbReference type="PANTHER" id="PTHR33542">
    <property type="entry name" value="SIROHYDROCHLORIN FERROCHELATASE, CHLOROPLASTIC"/>
    <property type="match status" value="1"/>
</dbReference>
<proteinExistence type="predicted"/>